<organism evidence="5 6">
    <name type="scientific">Bifiguratus adelaidae</name>
    <dbReference type="NCBI Taxonomy" id="1938954"/>
    <lineage>
        <taxon>Eukaryota</taxon>
        <taxon>Fungi</taxon>
        <taxon>Fungi incertae sedis</taxon>
        <taxon>Mucoromycota</taxon>
        <taxon>Mucoromycotina</taxon>
        <taxon>Endogonomycetes</taxon>
        <taxon>Endogonales</taxon>
        <taxon>Endogonales incertae sedis</taxon>
        <taxon>Bifiguratus</taxon>
    </lineage>
</organism>
<dbReference type="InterPro" id="IPR004038">
    <property type="entry name" value="Ribosomal_eL8/eL30/eS12/Gad45"/>
</dbReference>
<keyword evidence="6" id="KW-1185">Reference proteome</keyword>
<feature type="region of interest" description="Disordered" evidence="3">
    <location>
        <begin position="882"/>
        <end position="908"/>
    </location>
</feature>
<dbReference type="Gene3D" id="1.25.40.20">
    <property type="entry name" value="Ankyrin repeat-containing domain"/>
    <property type="match status" value="2"/>
</dbReference>
<dbReference type="EMBL" id="MVBO01000053">
    <property type="protein sequence ID" value="OZJ04102.1"/>
    <property type="molecule type" value="Genomic_DNA"/>
</dbReference>
<accession>A0A261Y0H4</accession>
<feature type="compositionally biased region" description="Polar residues" evidence="3">
    <location>
        <begin position="882"/>
        <end position="895"/>
    </location>
</feature>
<evidence type="ECO:0000256" key="2">
    <source>
        <dbReference type="PROSITE-ProRule" id="PRU00023"/>
    </source>
</evidence>
<proteinExistence type="inferred from homology"/>
<feature type="region of interest" description="Disordered" evidence="3">
    <location>
        <begin position="1414"/>
        <end position="1440"/>
    </location>
</feature>
<name>A0A261Y0H4_9FUNG</name>
<dbReference type="PROSITE" id="PS50088">
    <property type="entry name" value="ANK_REPEAT"/>
    <property type="match status" value="1"/>
</dbReference>
<evidence type="ECO:0000259" key="4">
    <source>
        <dbReference type="Pfam" id="PF01248"/>
    </source>
</evidence>
<dbReference type="InterPro" id="IPR002110">
    <property type="entry name" value="Ankyrin_rpt"/>
</dbReference>
<dbReference type="OrthoDB" id="19232at2759"/>
<evidence type="ECO:0000313" key="5">
    <source>
        <dbReference type="EMBL" id="OZJ04102.1"/>
    </source>
</evidence>
<feature type="domain" description="Ribosomal protein eL8/eL30/eS12/Gadd45" evidence="4">
    <location>
        <begin position="966"/>
        <end position="1045"/>
    </location>
</feature>
<dbReference type="InterPro" id="IPR049150">
    <property type="entry name" value="EFR3_HEAT-like_rpt"/>
</dbReference>
<dbReference type="PROSITE" id="PS50297">
    <property type="entry name" value="ANK_REP_REGION"/>
    <property type="match status" value="1"/>
</dbReference>
<reference evidence="5 6" key="1">
    <citation type="journal article" date="2017" name="Mycologia">
        <title>Bifiguratus adelaidae, gen. et sp. nov., a new member of Mucoromycotina in endophytic and soil-dwelling habitats.</title>
        <authorList>
            <person name="Torres-Cruz T.J."/>
            <person name="Billingsley Tobias T.L."/>
            <person name="Almatruk M."/>
            <person name="Hesse C."/>
            <person name="Kuske C.R."/>
            <person name="Desiro A."/>
            <person name="Benucci G.M."/>
            <person name="Bonito G."/>
            <person name="Stajich J.E."/>
            <person name="Dunlap C."/>
            <person name="Arnold A.E."/>
            <person name="Porras-Alfaro A."/>
        </authorList>
    </citation>
    <scope>NUCLEOTIDE SEQUENCE [LARGE SCALE GENOMIC DNA]</scope>
    <source>
        <strain evidence="5 6">AZ0501</strain>
    </source>
</reference>
<dbReference type="Pfam" id="PF01248">
    <property type="entry name" value="Ribosomal_L7Ae"/>
    <property type="match status" value="1"/>
</dbReference>
<feature type="compositionally biased region" description="Basic and acidic residues" evidence="3">
    <location>
        <begin position="1425"/>
        <end position="1440"/>
    </location>
</feature>
<dbReference type="SUPFAM" id="SSF55315">
    <property type="entry name" value="L30e-like"/>
    <property type="match status" value="1"/>
</dbReference>
<dbReference type="Pfam" id="PF21072">
    <property type="entry name" value="EFR3"/>
    <property type="match status" value="1"/>
</dbReference>
<evidence type="ECO:0000256" key="1">
    <source>
        <dbReference type="ARBA" id="ARBA00010216"/>
    </source>
</evidence>
<comment type="similarity">
    <text evidence="1">Belongs to the EFR3 family.</text>
</comment>
<dbReference type="InterPro" id="IPR036770">
    <property type="entry name" value="Ankyrin_rpt-contain_sf"/>
</dbReference>
<dbReference type="InterPro" id="IPR029064">
    <property type="entry name" value="Ribosomal_eL30-like_sf"/>
</dbReference>
<dbReference type="PANTHER" id="PTHR47766">
    <property type="entry name" value="PROTEIN EFR3"/>
    <property type="match status" value="1"/>
</dbReference>
<sequence length="1458" mass="161918">MSSCIPCRHSKHALLIEACYPVPTEKGPKASELSYLTYYASARPQKLTKVGAYLERKTKHDIAKGRKNNTKTTLAVVNALLSACPRDINLFSKNVIRILDMVLNTRDLELLNEAIRVFATFCKYHDGSLLDVDPEITQQYDDLIKKFTGFANYANASDSAVESRQVDTRMRIIGLSSLAAATSSAAMRATESRAQVDVILPAILSNLIHSEYLGSLMTANGGKKEVTTPQDNVQHDSVPQVAAHAFKKLFASPQALTVRRALVVLFSYLEKVNLWFPSLNAVSLTNMAFDAMQVQFRTMLVADILQRVASTPSNPPSYKHATLVMMTSQILNSDKSLAGLSVLEVLNALVNDLLRSMEGWPFEGKPQNGNLGNGIAVSDEKDHTEQTGNEDVLYQTVHHNLAKSIGGLAFQTYYANQLNDIMAHLIAKLRPGTTLEVVDGLPITNLRIAILKCLKLVINSGKEADEHGGGEVNSEISMDAWTPSLSLLTDNDFGTRMAYADVLATFFTAFPLFKDGDLGSVSPISPVTPAHSDYSSAKSTRNYFTSLHDTTFLRSAQQTMLDYSLLSEARPGDLISLMELMRASAAMFGDVASIRTVPLLFSIQNNIKNNVVTSDSRKRAYESMVVQVFAWIAKQYHITALETYINELRQSKESRREWSPLVNDSGHHNNTLLSLTFDEFEEHFCQAQPSEEAAEASTTTKPSFEPVEIYVDKDHVVKVMTDDGALREQGDSHGLELERKLYSDFESPTSAIHRMDSFRIRSSRSIDDMKPRLVTPMELTLPEETKASTNIPSINVDNLKEALFSQSLNDRSLDRDSDSVNSSPQPSPLQATRETAVSRLRQDSTSASGGRRVTAPIQYHGFQRETAKVKRPTKLKSAFQNARTANLEKQQTSFASDGGEPGSGRKGQGQCHAVRLALARDDVIKDTGEARAYCTQLCTPELDACVKALLQELLRFQRRQMNTNAIKAKARQRLYLGMREVLKHTQRGKIKCVIMARNIERIHEHGVGLDSRSASIIKACHASFTPIVYSMTRHALGEVIRGHRKYAFACVGVANVDGAEQQFKAMLEQREKDEKAWVEQFSLPTFALEAASEAVDRLPQVMYNSRQENPLWLTAYYEHSLPSLIDRCVENGWNINQRDTHFRYTPFLAACASGNTVFADHILRKYSANIDLFDASARHETALHLACAGGHHDILRLLLEAGTRLFSEPILSKWFNATNDTQQTALRVAVQKCHAHCAQMLLQESWVDYRHPTAADANILELAIKSGSTNIVQAVLERDSRRDQDDEEPLWRTTCTENTTMLVLAVQQPSVQLDIVRHLLQASIPSTVLTKTKRRGQAIMTPDPTFVNARDASGRTALWWAAWHGQADIVRLLVVKGEANVSLANDAHQLPRDVVGLGVPTGATVPAESKMEVVEDEDELSEASADEKDRIKETKTERKFGEAKARILKLLDGTTGDH</sequence>
<dbReference type="SUPFAM" id="SSF48371">
    <property type="entry name" value="ARM repeat"/>
    <property type="match status" value="1"/>
</dbReference>
<feature type="repeat" description="ANK" evidence="2">
    <location>
        <begin position="1178"/>
        <end position="1205"/>
    </location>
</feature>
<dbReference type="Gene3D" id="3.30.1330.30">
    <property type="match status" value="1"/>
</dbReference>
<dbReference type="Proteomes" id="UP000242875">
    <property type="component" value="Unassembled WGS sequence"/>
</dbReference>
<dbReference type="Pfam" id="PF00023">
    <property type="entry name" value="Ank"/>
    <property type="match status" value="1"/>
</dbReference>
<feature type="region of interest" description="Disordered" evidence="3">
    <location>
        <begin position="810"/>
        <end position="856"/>
    </location>
</feature>
<evidence type="ECO:0000313" key="6">
    <source>
        <dbReference type="Proteomes" id="UP000242875"/>
    </source>
</evidence>
<gene>
    <name evidence="5" type="ORF">BZG36_02854</name>
</gene>
<evidence type="ECO:0000256" key="3">
    <source>
        <dbReference type="SAM" id="MobiDB-lite"/>
    </source>
</evidence>
<dbReference type="PANTHER" id="PTHR47766:SF1">
    <property type="entry name" value="PROTEIN EFR3"/>
    <property type="match status" value="1"/>
</dbReference>
<keyword evidence="2" id="KW-0040">ANK repeat</keyword>
<dbReference type="InterPro" id="IPR016024">
    <property type="entry name" value="ARM-type_fold"/>
</dbReference>
<dbReference type="InterPro" id="IPR039786">
    <property type="entry name" value="EFR3"/>
</dbReference>
<dbReference type="GO" id="GO:0072659">
    <property type="term" value="P:protein localization to plasma membrane"/>
    <property type="evidence" value="ECO:0007669"/>
    <property type="project" value="InterPro"/>
</dbReference>
<protein>
    <recommendedName>
        <fullName evidence="4">Ribosomal protein eL8/eL30/eS12/Gadd45 domain-containing protein</fullName>
    </recommendedName>
</protein>
<dbReference type="SMART" id="SM00248">
    <property type="entry name" value="ANK"/>
    <property type="match status" value="7"/>
</dbReference>
<comment type="caution">
    <text evidence="5">The sequence shown here is derived from an EMBL/GenBank/DDBJ whole genome shotgun (WGS) entry which is preliminary data.</text>
</comment>
<dbReference type="Pfam" id="PF12796">
    <property type="entry name" value="Ank_2"/>
    <property type="match status" value="1"/>
</dbReference>
<dbReference type="SUPFAM" id="SSF48403">
    <property type="entry name" value="Ankyrin repeat"/>
    <property type="match status" value="1"/>
</dbReference>